<dbReference type="Proteomes" id="UP000022910">
    <property type="component" value="Unassembled WGS sequence"/>
</dbReference>
<organism evidence="2 3">
    <name type="scientific">Rhizophagus irregularis (strain DAOM 197198w)</name>
    <name type="common">Glomus intraradices</name>
    <dbReference type="NCBI Taxonomy" id="1432141"/>
    <lineage>
        <taxon>Eukaryota</taxon>
        <taxon>Fungi</taxon>
        <taxon>Fungi incertae sedis</taxon>
        <taxon>Mucoromycota</taxon>
        <taxon>Glomeromycotina</taxon>
        <taxon>Glomeromycetes</taxon>
        <taxon>Glomerales</taxon>
        <taxon>Glomeraceae</taxon>
        <taxon>Rhizophagus</taxon>
    </lineage>
</organism>
<evidence type="ECO:0000256" key="1">
    <source>
        <dbReference type="SAM" id="MobiDB-lite"/>
    </source>
</evidence>
<comment type="caution">
    <text evidence="2">The sequence shown here is derived from an EMBL/GenBank/DDBJ whole genome shotgun (WGS) entry which is preliminary data.</text>
</comment>
<feature type="region of interest" description="Disordered" evidence="1">
    <location>
        <begin position="1"/>
        <end position="53"/>
    </location>
</feature>
<reference evidence="2 3" key="1">
    <citation type="submission" date="2014-02" db="EMBL/GenBank/DDBJ databases">
        <title>Single nucleus genome sequencing reveals high similarity among nuclei of an endomycorrhizal fungus.</title>
        <authorList>
            <person name="Lin K."/>
            <person name="Geurts R."/>
            <person name="Zhang Z."/>
            <person name="Limpens E."/>
            <person name="Saunders D.G."/>
            <person name="Mu D."/>
            <person name="Pang E."/>
            <person name="Cao H."/>
            <person name="Cha H."/>
            <person name="Lin T."/>
            <person name="Zhou Q."/>
            <person name="Shang Y."/>
            <person name="Li Y."/>
            <person name="Ivanov S."/>
            <person name="Sharma T."/>
            <person name="Velzen R.V."/>
            <person name="Ruijter N.D."/>
            <person name="Aanen D.K."/>
            <person name="Win J."/>
            <person name="Kamoun S."/>
            <person name="Bisseling T."/>
            <person name="Huang S."/>
        </authorList>
    </citation>
    <scope>NUCLEOTIDE SEQUENCE [LARGE SCALE GENOMIC DNA]</scope>
    <source>
        <strain evidence="3">DAOM197198w</strain>
    </source>
</reference>
<evidence type="ECO:0000313" key="3">
    <source>
        <dbReference type="Proteomes" id="UP000022910"/>
    </source>
</evidence>
<accession>A0A015LHR0</accession>
<protein>
    <submittedName>
        <fullName evidence="2">Uncharacterized protein</fullName>
    </submittedName>
</protein>
<dbReference type="HOGENOM" id="CLU_593319_0_0_1"/>
<feature type="compositionally biased region" description="Polar residues" evidence="1">
    <location>
        <begin position="11"/>
        <end position="22"/>
    </location>
</feature>
<proteinExistence type="predicted"/>
<sequence length="462" mass="51643">MPPIRDYKSASPISQHQNPSSSGEDDIENLSPKSDKSLSMVDKKRGKRSPSINTRASRVGVTNFINVIKSLHPGESINYFPITKETLQEYIDSKRKALIKAGSLEQYLQHIQAYNIALGFGWDGHVFGPIIKKALDELRIYEDETSLKTGNILVVSSGQQQQPTLVNSVISQQLQQTQPFSSLDNNFLTSSNNDLSMNLITIDEDEDTNKLSYDDPIDEDISPLNENSKSISIVCFNATVIPFVILEQTAKVSLDNLTSPDPIQNLRQLYSNVSSLNIPKSWGNVDTSKLHYRIGTSEESFHYGLIDVSAFNRFWSSFNEPEVGRDVQLIVYRESISLLTSGQRRFNASPEPMYPTSQPQSPNRRSLGLYYSPALKSVTVRSKTKVYKQKIAVADTTTFATLISFAIKVQPPTGKQFVIRAADGALEYMPDDLVREVITGVEHTEIIVCIEDVGPPVNFDYF</sequence>
<evidence type="ECO:0000313" key="2">
    <source>
        <dbReference type="EMBL" id="EXX54408.1"/>
    </source>
</evidence>
<dbReference type="EMBL" id="JEMT01028481">
    <property type="protein sequence ID" value="EXX54408.1"/>
    <property type="molecule type" value="Genomic_DNA"/>
</dbReference>
<gene>
    <name evidence="2" type="ORF">RirG_234680</name>
</gene>
<keyword evidence="3" id="KW-1185">Reference proteome</keyword>
<name>A0A015LHR0_RHIIW</name>
<dbReference type="AlphaFoldDB" id="A0A015LHR0"/>
<dbReference type="OrthoDB" id="2365705at2759"/>